<organism evidence="2">
    <name type="scientific">Serratia fonticola</name>
    <dbReference type="NCBI Taxonomy" id="47917"/>
    <lineage>
        <taxon>Bacteria</taxon>
        <taxon>Pseudomonadati</taxon>
        <taxon>Pseudomonadota</taxon>
        <taxon>Gammaproteobacteria</taxon>
        <taxon>Enterobacterales</taxon>
        <taxon>Yersiniaceae</taxon>
        <taxon>Serratia</taxon>
    </lineage>
</organism>
<accession>A0A4U9VPP4</accession>
<dbReference type="EMBL" id="CABEEZ010000113">
    <property type="protein sequence ID" value="VTR45464.1"/>
    <property type="molecule type" value="Genomic_DNA"/>
</dbReference>
<sequence>MIKQRLIKTASCGIASIALIMPLAAPVLAETITIGKGTGILWEGMPFNATLSGPLDHPTTESHIRTLVSL</sequence>
<dbReference type="AlphaFoldDB" id="A0A4U9VPP4"/>
<feature type="chain" id="PRO_5020319472" evidence="1">
    <location>
        <begin position="30"/>
        <end position="70"/>
    </location>
</feature>
<evidence type="ECO:0000256" key="1">
    <source>
        <dbReference type="SAM" id="SignalP"/>
    </source>
</evidence>
<gene>
    <name evidence="2" type="ORF">NCTC12965_05246</name>
</gene>
<reference evidence="2" key="1">
    <citation type="submission" date="2019-05" db="EMBL/GenBank/DDBJ databases">
        <authorList>
            <consortium name="Pathogen Informatics"/>
        </authorList>
    </citation>
    <scope>NUCLEOTIDE SEQUENCE [LARGE SCALE GENOMIC DNA]</scope>
    <source>
        <strain evidence="2">NCTC12965</strain>
    </source>
</reference>
<feature type="signal peptide" evidence="1">
    <location>
        <begin position="1"/>
        <end position="29"/>
    </location>
</feature>
<keyword evidence="1" id="KW-0732">Signal</keyword>
<evidence type="ECO:0000313" key="2">
    <source>
        <dbReference type="EMBL" id="VTR45464.1"/>
    </source>
</evidence>
<proteinExistence type="predicted"/>
<protein>
    <submittedName>
        <fullName evidence="2">Uncharacterized protein</fullName>
    </submittedName>
</protein>
<name>A0A4U9VPP4_SERFO</name>